<dbReference type="SUPFAM" id="SSF47473">
    <property type="entry name" value="EF-hand"/>
    <property type="match status" value="1"/>
</dbReference>
<evidence type="ECO:0000256" key="1">
    <source>
        <dbReference type="SAM" id="MobiDB-lite"/>
    </source>
</evidence>
<sequence precursor="true">MKRYLLAFGMAAVASAVAVAYAQTEPSQDEGAAAGAACPGCEQGGPHHPGPQHRGPQRGGPEGQVYFEGQPPQGPPPPEELFKEIDSDGDGMISLEEFVAHGPPLPRRRERVATNKVADRAPARDLPRRPATVRCVTKARRPVTDRCANKALRHAADRCANKARRHAADRCVNKARRHAAVRWTNKAPRHAADRWTTKGRRHAADRWTSKALRPAAVSMATAPRRQIGARRQRPRAMSRSPTRKPDRPLVLADRDHTPGLGPLGCGRTVALEG</sequence>
<proteinExistence type="predicted"/>
<dbReference type="InterPro" id="IPR011992">
    <property type="entry name" value="EF-hand-dom_pair"/>
</dbReference>
<feature type="compositionally biased region" description="Basic residues" evidence="1">
    <location>
        <begin position="227"/>
        <end position="236"/>
    </location>
</feature>
<dbReference type="GO" id="GO:0005509">
    <property type="term" value="F:calcium ion binding"/>
    <property type="evidence" value="ECO:0007669"/>
    <property type="project" value="InterPro"/>
</dbReference>
<feature type="chain" id="PRO_5022095191" description="EF-hand domain-containing protein" evidence="2">
    <location>
        <begin position="23"/>
        <end position="273"/>
    </location>
</feature>
<dbReference type="PROSITE" id="PS00018">
    <property type="entry name" value="EF_HAND_1"/>
    <property type="match status" value="1"/>
</dbReference>
<evidence type="ECO:0000313" key="4">
    <source>
        <dbReference type="EMBL" id="QDU87993.1"/>
    </source>
</evidence>
<dbReference type="Proteomes" id="UP000317429">
    <property type="component" value="Chromosome"/>
</dbReference>
<feature type="signal peptide" evidence="2">
    <location>
        <begin position="1"/>
        <end position="22"/>
    </location>
</feature>
<dbReference type="OrthoDB" id="6299824at2"/>
<dbReference type="RefSeq" id="WP_145282438.1">
    <property type="nucleotide sequence ID" value="NZ_CP036291.1"/>
</dbReference>
<dbReference type="AlphaFoldDB" id="A0A518D938"/>
<feature type="compositionally biased region" description="Basic and acidic residues" evidence="1">
    <location>
        <begin position="243"/>
        <end position="257"/>
    </location>
</feature>
<evidence type="ECO:0000313" key="5">
    <source>
        <dbReference type="Proteomes" id="UP000317429"/>
    </source>
</evidence>
<protein>
    <recommendedName>
        <fullName evidence="3">EF-hand domain-containing protein</fullName>
    </recommendedName>
</protein>
<dbReference type="Gene3D" id="1.10.238.10">
    <property type="entry name" value="EF-hand"/>
    <property type="match status" value="1"/>
</dbReference>
<dbReference type="KEGG" id="pnd:Pla175_13620"/>
<dbReference type="EMBL" id="CP036291">
    <property type="protein sequence ID" value="QDU87993.1"/>
    <property type="molecule type" value="Genomic_DNA"/>
</dbReference>
<dbReference type="InterPro" id="IPR018247">
    <property type="entry name" value="EF_Hand_1_Ca_BS"/>
</dbReference>
<evidence type="ECO:0000259" key="3">
    <source>
        <dbReference type="PROSITE" id="PS50222"/>
    </source>
</evidence>
<dbReference type="InterPro" id="IPR002048">
    <property type="entry name" value="EF_hand_dom"/>
</dbReference>
<dbReference type="PROSITE" id="PS50222">
    <property type="entry name" value="EF_HAND_2"/>
    <property type="match status" value="1"/>
</dbReference>
<feature type="compositionally biased region" description="Basic and acidic residues" evidence="1">
    <location>
        <begin position="190"/>
        <end position="208"/>
    </location>
</feature>
<feature type="region of interest" description="Disordered" evidence="1">
    <location>
        <begin position="184"/>
        <end position="265"/>
    </location>
</feature>
<reference evidence="4 5" key="1">
    <citation type="submission" date="2019-02" db="EMBL/GenBank/DDBJ databases">
        <title>Deep-cultivation of Planctomycetes and their phenomic and genomic characterization uncovers novel biology.</title>
        <authorList>
            <person name="Wiegand S."/>
            <person name="Jogler M."/>
            <person name="Boedeker C."/>
            <person name="Pinto D."/>
            <person name="Vollmers J."/>
            <person name="Rivas-Marin E."/>
            <person name="Kohn T."/>
            <person name="Peeters S.H."/>
            <person name="Heuer A."/>
            <person name="Rast P."/>
            <person name="Oberbeckmann S."/>
            <person name="Bunk B."/>
            <person name="Jeske O."/>
            <person name="Meyerdierks A."/>
            <person name="Storesund J.E."/>
            <person name="Kallscheuer N."/>
            <person name="Luecker S."/>
            <person name="Lage O.M."/>
            <person name="Pohl T."/>
            <person name="Merkel B.J."/>
            <person name="Hornburger P."/>
            <person name="Mueller R.-W."/>
            <person name="Bruemmer F."/>
            <person name="Labrenz M."/>
            <person name="Spormann A.M."/>
            <person name="Op den Camp H."/>
            <person name="Overmann J."/>
            <person name="Amann R."/>
            <person name="Jetten M.S.M."/>
            <person name="Mascher T."/>
            <person name="Medema M.H."/>
            <person name="Devos D.P."/>
            <person name="Kaster A.-K."/>
            <person name="Ovreas L."/>
            <person name="Rohde M."/>
            <person name="Galperin M.Y."/>
            <person name="Jogler C."/>
        </authorList>
    </citation>
    <scope>NUCLEOTIDE SEQUENCE [LARGE SCALE GENOMIC DNA]</scope>
    <source>
        <strain evidence="4 5">Pla175</strain>
    </source>
</reference>
<feature type="region of interest" description="Disordered" evidence="1">
    <location>
        <begin position="30"/>
        <end position="80"/>
    </location>
</feature>
<keyword evidence="2" id="KW-0732">Signal</keyword>
<gene>
    <name evidence="4" type="ORF">Pla175_13620</name>
</gene>
<name>A0A518D938_9BACT</name>
<keyword evidence="5" id="KW-1185">Reference proteome</keyword>
<evidence type="ECO:0000256" key="2">
    <source>
        <dbReference type="SAM" id="SignalP"/>
    </source>
</evidence>
<feature type="domain" description="EF-hand" evidence="3">
    <location>
        <begin position="79"/>
        <end position="108"/>
    </location>
</feature>
<feature type="compositionally biased region" description="Low complexity" evidence="1">
    <location>
        <begin position="30"/>
        <end position="46"/>
    </location>
</feature>
<organism evidence="4 5">
    <name type="scientific">Pirellulimonas nuda</name>
    <dbReference type="NCBI Taxonomy" id="2528009"/>
    <lineage>
        <taxon>Bacteria</taxon>
        <taxon>Pseudomonadati</taxon>
        <taxon>Planctomycetota</taxon>
        <taxon>Planctomycetia</taxon>
        <taxon>Pirellulales</taxon>
        <taxon>Lacipirellulaceae</taxon>
        <taxon>Pirellulimonas</taxon>
    </lineage>
</organism>
<accession>A0A518D938</accession>